<dbReference type="GO" id="GO:0010181">
    <property type="term" value="F:FMN binding"/>
    <property type="evidence" value="ECO:0007669"/>
    <property type="project" value="InterPro"/>
</dbReference>
<sequence>MDDPSEAYGPNRQREVYASGMLADQRPEMPVSPDELEEAAMEALSEEARAYVAGSAGGEDTADRNREAFRRWRILPRMLQDVAERDLSVEMCGQEFPVPVLLAPVGVQSIIHEGGELASARAAQSLGVPFVSSSAASATMEDVADELGDATGWFQLYPSADPDVTESFVNRAENAGYEAIVITLDTPTMGWRERDVANAYLPFLDGEGVANYLSDPAFRDSLDAPPEEDEQAALWRFVEQFGDLSMDWETVERVRGATDLPVLLKGTLHPEDAREAVRRDVDGVVVSNHGGRQVDGAISAVEALPDVVRAVGDARSAKDAVDEGHDEFAVLFDSGIRRGADAVKALALGADAVLLGRPYVYGLAIDGENGVREVVRNFLADLDLTLALSGYDSVAELDESVLVERD</sequence>
<dbReference type="SUPFAM" id="SSF51395">
    <property type="entry name" value="FMN-linked oxidoreductases"/>
    <property type="match status" value="1"/>
</dbReference>
<evidence type="ECO:0000256" key="5">
    <source>
        <dbReference type="ARBA" id="ARBA00024042"/>
    </source>
</evidence>
<dbReference type="InterPro" id="IPR037396">
    <property type="entry name" value="FMN_HAD"/>
</dbReference>
<dbReference type="Pfam" id="PF01070">
    <property type="entry name" value="FMN_dh"/>
    <property type="match status" value="1"/>
</dbReference>
<dbReference type="PIRSF" id="PIRSF000138">
    <property type="entry name" value="Al-hdrx_acd_dh"/>
    <property type="match status" value="1"/>
</dbReference>
<feature type="region of interest" description="Disordered" evidence="6">
    <location>
        <begin position="1"/>
        <end position="34"/>
    </location>
</feature>
<keyword evidence="3" id="KW-0288">FMN</keyword>
<organism evidence="8 9">
    <name type="scientific">Halorussus limi</name>
    <dbReference type="NCBI Taxonomy" id="2938695"/>
    <lineage>
        <taxon>Archaea</taxon>
        <taxon>Methanobacteriati</taxon>
        <taxon>Methanobacteriota</taxon>
        <taxon>Stenosarchaea group</taxon>
        <taxon>Halobacteria</taxon>
        <taxon>Halobacteriales</taxon>
        <taxon>Haladaptataceae</taxon>
        <taxon>Halorussus</taxon>
    </lineage>
</organism>
<protein>
    <submittedName>
        <fullName evidence="8">Alpha-hydroxy-acid oxidizing protein</fullName>
    </submittedName>
</protein>
<dbReference type="EMBL" id="CP096659">
    <property type="protein sequence ID" value="UPV73975.1"/>
    <property type="molecule type" value="Genomic_DNA"/>
</dbReference>
<dbReference type="Proteomes" id="UP000830729">
    <property type="component" value="Chromosome"/>
</dbReference>
<accession>A0A8U0HSB9</accession>
<dbReference type="AlphaFoldDB" id="A0A8U0HSB9"/>
<dbReference type="GeneID" id="72186678"/>
<dbReference type="InterPro" id="IPR012133">
    <property type="entry name" value="Alpha-hydoxy_acid_DH_FMN"/>
</dbReference>
<dbReference type="FunFam" id="3.20.20.70:FF:000029">
    <property type="entry name" value="L-lactate dehydrogenase"/>
    <property type="match status" value="1"/>
</dbReference>
<feature type="domain" description="FMN hydroxy acid dehydrogenase" evidence="7">
    <location>
        <begin position="25"/>
        <end position="406"/>
    </location>
</feature>
<dbReference type="Gene3D" id="3.20.20.70">
    <property type="entry name" value="Aldolase class I"/>
    <property type="match status" value="1"/>
</dbReference>
<evidence type="ECO:0000256" key="2">
    <source>
        <dbReference type="ARBA" id="ARBA00022630"/>
    </source>
</evidence>
<dbReference type="PROSITE" id="PS51349">
    <property type="entry name" value="FMN_HYDROXY_ACID_DH_2"/>
    <property type="match status" value="1"/>
</dbReference>
<evidence type="ECO:0000256" key="6">
    <source>
        <dbReference type="SAM" id="MobiDB-lite"/>
    </source>
</evidence>
<dbReference type="PANTHER" id="PTHR10578:SF143">
    <property type="entry name" value="FMN-DEPENDENT ALPHA-HYDROXY ACID DEHYDROGENASE PB1A11.03"/>
    <property type="match status" value="1"/>
</dbReference>
<comment type="cofactor">
    <cofactor evidence="1">
        <name>FMN</name>
        <dbReference type="ChEBI" id="CHEBI:58210"/>
    </cofactor>
</comment>
<proteinExistence type="inferred from homology"/>
<name>A0A8U0HSB9_9EURY</name>
<dbReference type="InterPro" id="IPR008259">
    <property type="entry name" value="FMN_hydac_DH_AS"/>
</dbReference>
<keyword evidence="9" id="KW-1185">Reference proteome</keyword>
<dbReference type="GO" id="GO:0016614">
    <property type="term" value="F:oxidoreductase activity, acting on CH-OH group of donors"/>
    <property type="evidence" value="ECO:0007669"/>
    <property type="project" value="UniProtKB-ARBA"/>
</dbReference>
<dbReference type="RefSeq" id="WP_248650025.1">
    <property type="nucleotide sequence ID" value="NZ_CP096659.1"/>
</dbReference>
<keyword evidence="2" id="KW-0285">Flavoprotein</keyword>
<comment type="similarity">
    <text evidence="5">Belongs to the FMN-dependent alpha-hydroxy acid dehydrogenase family.</text>
</comment>
<dbReference type="PANTHER" id="PTHR10578">
    <property type="entry name" value="S -2-HYDROXY-ACID OXIDASE-RELATED"/>
    <property type="match status" value="1"/>
</dbReference>
<evidence type="ECO:0000256" key="4">
    <source>
        <dbReference type="ARBA" id="ARBA00023002"/>
    </source>
</evidence>
<keyword evidence="4" id="KW-0560">Oxidoreductase</keyword>
<evidence type="ECO:0000313" key="9">
    <source>
        <dbReference type="Proteomes" id="UP000830729"/>
    </source>
</evidence>
<evidence type="ECO:0000256" key="3">
    <source>
        <dbReference type="ARBA" id="ARBA00022643"/>
    </source>
</evidence>
<evidence type="ECO:0000313" key="8">
    <source>
        <dbReference type="EMBL" id="UPV73975.1"/>
    </source>
</evidence>
<gene>
    <name evidence="8" type="ORF">M0R89_15725</name>
</gene>
<dbReference type="InterPro" id="IPR000262">
    <property type="entry name" value="FMN-dep_DH"/>
</dbReference>
<evidence type="ECO:0000259" key="7">
    <source>
        <dbReference type="PROSITE" id="PS51349"/>
    </source>
</evidence>
<evidence type="ECO:0000256" key="1">
    <source>
        <dbReference type="ARBA" id="ARBA00001917"/>
    </source>
</evidence>
<dbReference type="KEGG" id="halx:M0R89_15725"/>
<dbReference type="PROSITE" id="PS00557">
    <property type="entry name" value="FMN_HYDROXY_ACID_DH_1"/>
    <property type="match status" value="1"/>
</dbReference>
<reference evidence="8 9" key="1">
    <citation type="submission" date="2022-04" db="EMBL/GenBank/DDBJ databases">
        <title>Diverse halophilic archaea isolated from saline environments.</title>
        <authorList>
            <person name="Cui H.-L."/>
        </authorList>
    </citation>
    <scope>NUCLEOTIDE SEQUENCE [LARGE SCALE GENOMIC DNA]</scope>
    <source>
        <strain evidence="8 9">XZYJT49</strain>
    </source>
</reference>
<dbReference type="InterPro" id="IPR013785">
    <property type="entry name" value="Aldolase_TIM"/>
</dbReference>